<dbReference type="InterPro" id="IPR036264">
    <property type="entry name" value="Bact_exopeptidase_dim_dom"/>
</dbReference>
<dbReference type="Proteomes" id="UP001549773">
    <property type="component" value="Unassembled WGS sequence"/>
</dbReference>
<dbReference type="SUPFAM" id="SSF55031">
    <property type="entry name" value="Bacterial exopeptidase dimerisation domain"/>
    <property type="match status" value="1"/>
</dbReference>
<dbReference type="EMBL" id="JBEWYP010000007">
    <property type="protein sequence ID" value="MET7030131.1"/>
    <property type="molecule type" value="Genomic_DNA"/>
</dbReference>
<dbReference type="InterPro" id="IPR002933">
    <property type="entry name" value="Peptidase_M20"/>
</dbReference>
<dbReference type="PIRSF" id="PIRSF001235">
    <property type="entry name" value="Amidase_carbamoylase"/>
    <property type="match status" value="1"/>
</dbReference>
<evidence type="ECO:0000313" key="5">
    <source>
        <dbReference type="Proteomes" id="UP001549773"/>
    </source>
</evidence>
<dbReference type="PROSITE" id="PS00758">
    <property type="entry name" value="ARGE_DAPE_CPG2_1"/>
    <property type="match status" value="1"/>
</dbReference>
<dbReference type="InterPro" id="IPR001261">
    <property type="entry name" value="ArgE/DapE_CS"/>
</dbReference>
<dbReference type="Gene3D" id="3.30.70.360">
    <property type="match status" value="1"/>
</dbReference>
<dbReference type="Pfam" id="PF07687">
    <property type="entry name" value="M20_dimer"/>
    <property type="match status" value="1"/>
</dbReference>
<evidence type="ECO:0000313" key="4">
    <source>
        <dbReference type="EMBL" id="MET7030131.1"/>
    </source>
</evidence>
<dbReference type="NCBIfam" id="TIGR01879">
    <property type="entry name" value="hydantase"/>
    <property type="match status" value="1"/>
</dbReference>
<evidence type="ECO:0000256" key="2">
    <source>
        <dbReference type="ARBA" id="ARBA00022801"/>
    </source>
</evidence>
<comment type="caution">
    <text evidence="4">The sequence shown here is derived from an EMBL/GenBank/DDBJ whole genome shotgun (WGS) entry which is preliminary data.</text>
</comment>
<dbReference type="SUPFAM" id="SSF53187">
    <property type="entry name" value="Zn-dependent exopeptidases"/>
    <property type="match status" value="1"/>
</dbReference>
<name>A0ABV2TXX5_9FLAO</name>
<keyword evidence="5" id="KW-1185">Reference proteome</keyword>
<sequence>MSYKYIALILVLVYQASFAQKKSSPIEKTLTVNQDRLEASIFELAKFGLKANGETSRVAFTDADIASRTYLINLMKNAGLEVHIDFAGNIIGRREGTDGSKKVIAFGSHTDTVPDGGNYDGCVGSMAALEVALTLFENNVATIHPLEVIIFSNEEGGLLGSRALAGALSPEALLVKNSSGYTQGEGANRLGGDVSRIEEAARKKGELAAFLELHIEQGGILDGENIDIGIVEGIVGIKWWDVEITGFANHAGTTPMNMRKDALLAASKFIIAVNEVTNSFEGKQVGTVGRISAEPGAPNVIPGKVLLSLEIRDLSSDKIAQVFSGIQQRAQAIAEESDTTIEFHPIDANAKPALTDKTIQEAIATSAKNLGLTQKQMQSGAGHDAQDMALIAPSGMIFVPSKDGISHSPREFTSAEDMANGANVLLHTILKLDRELK</sequence>
<dbReference type="Pfam" id="PF01546">
    <property type="entry name" value="Peptidase_M20"/>
    <property type="match status" value="1"/>
</dbReference>
<evidence type="ECO:0000256" key="1">
    <source>
        <dbReference type="ARBA" id="ARBA00006153"/>
    </source>
</evidence>
<protein>
    <submittedName>
        <fullName evidence="4">Zn-dependent hydrolase</fullName>
    </submittedName>
</protein>
<dbReference type="NCBIfam" id="NF006771">
    <property type="entry name" value="PRK09290.1-5"/>
    <property type="match status" value="1"/>
</dbReference>
<proteinExistence type="inferred from homology"/>
<feature type="domain" description="Peptidase M20 dimerisation" evidence="3">
    <location>
        <begin position="235"/>
        <end position="336"/>
    </location>
</feature>
<dbReference type="Gene3D" id="3.40.630.10">
    <property type="entry name" value="Zn peptidases"/>
    <property type="match status" value="1"/>
</dbReference>
<dbReference type="RefSeq" id="WP_354618926.1">
    <property type="nucleotide sequence ID" value="NZ_JBEWYP010000007.1"/>
</dbReference>
<dbReference type="InterPro" id="IPR010158">
    <property type="entry name" value="Amidase_Cbmase"/>
</dbReference>
<dbReference type="GO" id="GO:0016787">
    <property type="term" value="F:hydrolase activity"/>
    <property type="evidence" value="ECO:0007669"/>
    <property type="project" value="UniProtKB-KW"/>
</dbReference>
<dbReference type="PANTHER" id="PTHR32494:SF5">
    <property type="entry name" value="ALLANTOATE AMIDOHYDROLASE"/>
    <property type="match status" value="1"/>
</dbReference>
<keyword evidence="2 4" id="KW-0378">Hydrolase</keyword>
<dbReference type="CDD" id="cd03884">
    <property type="entry name" value="M20_bAS"/>
    <property type="match status" value="1"/>
</dbReference>
<dbReference type="PANTHER" id="PTHR32494">
    <property type="entry name" value="ALLANTOATE DEIMINASE-RELATED"/>
    <property type="match status" value="1"/>
</dbReference>
<organism evidence="4 5">
    <name type="scientific">Sediminicola luteus</name>
    <dbReference type="NCBI Taxonomy" id="319238"/>
    <lineage>
        <taxon>Bacteria</taxon>
        <taxon>Pseudomonadati</taxon>
        <taxon>Bacteroidota</taxon>
        <taxon>Flavobacteriia</taxon>
        <taxon>Flavobacteriales</taxon>
        <taxon>Flavobacteriaceae</taxon>
        <taxon>Sediminicola</taxon>
    </lineage>
</organism>
<comment type="similarity">
    <text evidence="1">Belongs to the peptidase M20 family.</text>
</comment>
<dbReference type="InterPro" id="IPR011650">
    <property type="entry name" value="Peptidase_M20_dimer"/>
</dbReference>
<reference evidence="4 5" key="1">
    <citation type="submission" date="2024-07" db="EMBL/GenBank/DDBJ databases">
        <title>The genome sequence of type strain Sediminicola luteus GDMCC 1.2596T.</title>
        <authorList>
            <person name="Liu Y."/>
        </authorList>
    </citation>
    <scope>NUCLEOTIDE SEQUENCE [LARGE SCALE GENOMIC DNA]</scope>
    <source>
        <strain evidence="4 5">GDMCC 1.2596</strain>
    </source>
</reference>
<evidence type="ECO:0000259" key="3">
    <source>
        <dbReference type="Pfam" id="PF07687"/>
    </source>
</evidence>
<accession>A0ABV2TXX5</accession>
<gene>
    <name evidence="4" type="ORF">ABXZ32_12030</name>
</gene>